<dbReference type="EMBL" id="JBHULE010000037">
    <property type="protein sequence ID" value="MFD2565654.1"/>
    <property type="molecule type" value="Genomic_DNA"/>
</dbReference>
<evidence type="ECO:0000313" key="2">
    <source>
        <dbReference type="Proteomes" id="UP001597319"/>
    </source>
</evidence>
<dbReference type="RefSeq" id="WP_378295474.1">
    <property type="nucleotide sequence ID" value="NZ_JBHULE010000037.1"/>
</dbReference>
<proteinExistence type="predicted"/>
<dbReference type="Proteomes" id="UP001597319">
    <property type="component" value="Unassembled WGS sequence"/>
</dbReference>
<keyword evidence="2" id="KW-1185">Reference proteome</keyword>
<comment type="caution">
    <text evidence="1">The sequence shown here is derived from an EMBL/GenBank/DDBJ whole genome shotgun (WGS) entry which is preliminary data.</text>
</comment>
<accession>A0ABW5LNA2</accession>
<organism evidence="1 2">
    <name type="scientific">Aquimarina rubra</name>
    <dbReference type="NCBI Taxonomy" id="1920033"/>
    <lineage>
        <taxon>Bacteria</taxon>
        <taxon>Pseudomonadati</taxon>
        <taxon>Bacteroidota</taxon>
        <taxon>Flavobacteriia</taxon>
        <taxon>Flavobacteriales</taxon>
        <taxon>Flavobacteriaceae</taxon>
        <taxon>Aquimarina</taxon>
    </lineage>
</organism>
<protein>
    <submittedName>
        <fullName evidence="1">Uncharacterized protein</fullName>
    </submittedName>
</protein>
<reference evidence="2" key="1">
    <citation type="journal article" date="2019" name="Int. J. Syst. Evol. Microbiol.">
        <title>The Global Catalogue of Microorganisms (GCM) 10K type strain sequencing project: providing services to taxonomists for standard genome sequencing and annotation.</title>
        <authorList>
            <consortium name="The Broad Institute Genomics Platform"/>
            <consortium name="The Broad Institute Genome Sequencing Center for Infectious Disease"/>
            <person name="Wu L."/>
            <person name="Ma J."/>
        </authorList>
    </citation>
    <scope>NUCLEOTIDE SEQUENCE [LARGE SCALE GENOMIC DNA]</scope>
    <source>
        <strain evidence="2">KCTC 52274</strain>
    </source>
</reference>
<sequence length="211" mass="24375">MTIFLSSLIIKEKSVEMVLFDELGDAINKGSKSFCQSILSYLNLNAIVKSWDIVVCRTDYFSDFIGESDWADNWQIVWKLKIYTSEINTSEIKLPDVFIGLDLDDDSWIFSERVTENDTTNCVVICNFLYEANRTKASEAIFNYHSTFIKNEVNIEIPVFLKLTILDKYYQLIIDLGNFKPNFYKNGAEYAKTVQNICKEFGGLPHYSLIE</sequence>
<gene>
    <name evidence="1" type="ORF">ACFSR1_23465</name>
</gene>
<name>A0ABW5LNA2_9FLAO</name>
<evidence type="ECO:0000313" key="1">
    <source>
        <dbReference type="EMBL" id="MFD2565654.1"/>
    </source>
</evidence>